<name>A0A5P2D7Y8_STRVZ</name>
<dbReference type="InterPro" id="IPR029063">
    <property type="entry name" value="SAM-dependent_MTases_sf"/>
</dbReference>
<dbReference type="InterPro" id="IPR020803">
    <property type="entry name" value="MeTfrase_dom"/>
</dbReference>
<sequence length="270" mass="30312">MTATPQSNTEEVAELYDEFSEFHARICDSNLHVGYWPEGDETSSFQEATAHLSELMVRRLEPRTGQRVLDIGCGIGQPAFHLAQAAEADIVGITVSKRQIERATDRARELGLAGRVQFERADAMNLPYADRSFDAAWLFESLIHMPDKPKALREAARVLRPGARLAIADMFHEPGQDWSQIHPLVTATTLDAYAPMLEEAGFRVLDIEDVTPRILVPEQVRVSLRAQMLEHRDEWVRIAGEDVVKAMLDPELNTFYTPGLGYVLITAERS</sequence>
<dbReference type="Gene3D" id="3.40.50.150">
    <property type="entry name" value="Vaccinia Virus protein VP39"/>
    <property type="match status" value="1"/>
</dbReference>
<evidence type="ECO:0000256" key="1">
    <source>
        <dbReference type="ARBA" id="ARBA00022603"/>
    </source>
</evidence>
<dbReference type="InterPro" id="IPR025714">
    <property type="entry name" value="Methyltranfer_dom"/>
</dbReference>
<evidence type="ECO:0000313" key="5">
    <source>
        <dbReference type="EMBL" id="QES51215.1"/>
    </source>
</evidence>
<dbReference type="InterPro" id="IPR050447">
    <property type="entry name" value="Erg6_SMT_methyltransf"/>
</dbReference>
<dbReference type="OrthoDB" id="9769602at2"/>
<evidence type="ECO:0000256" key="3">
    <source>
        <dbReference type="ARBA" id="ARBA00022691"/>
    </source>
</evidence>
<evidence type="ECO:0000313" key="6">
    <source>
        <dbReference type="Proteomes" id="UP000325211"/>
    </source>
</evidence>
<dbReference type="Pfam" id="PF13847">
    <property type="entry name" value="Methyltransf_31"/>
    <property type="match status" value="1"/>
</dbReference>
<protein>
    <recommendedName>
        <fullName evidence="4">Polyketide synthase-like methyltransferase domain-containing protein</fullName>
    </recommendedName>
</protein>
<keyword evidence="2" id="KW-0808">Transferase</keyword>
<dbReference type="AlphaFoldDB" id="A0A5P2D7Y8"/>
<reference evidence="5 6" key="1">
    <citation type="submission" date="2018-05" db="EMBL/GenBank/DDBJ databases">
        <title>Streptomyces venezuelae.</title>
        <authorList>
            <person name="Kim W."/>
            <person name="Lee N."/>
            <person name="Cho B.-K."/>
        </authorList>
    </citation>
    <scope>NUCLEOTIDE SEQUENCE [LARGE SCALE GENOMIC DNA]</scope>
    <source>
        <strain evidence="5 6">ATCC 21782</strain>
    </source>
</reference>
<evidence type="ECO:0000259" key="4">
    <source>
        <dbReference type="SMART" id="SM00828"/>
    </source>
</evidence>
<keyword evidence="3" id="KW-0949">S-adenosyl-L-methionine</keyword>
<organism evidence="5 6">
    <name type="scientific">Streptomyces venezuelae</name>
    <dbReference type="NCBI Taxonomy" id="54571"/>
    <lineage>
        <taxon>Bacteria</taxon>
        <taxon>Bacillati</taxon>
        <taxon>Actinomycetota</taxon>
        <taxon>Actinomycetes</taxon>
        <taxon>Kitasatosporales</taxon>
        <taxon>Streptomycetaceae</taxon>
        <taxon>Streptomyces</taxon>
    </lineage>
</organism>
<accession>A0A5P2D7Y8</accession>
<dbReference type="Proteomes" id="UP000325211">
    <property type="component" value="Chromosome"/>
</dbReference>
<dbReference type="SUPFAM" id="SSF53335">
    <property type="entry name" value="S-adenosyl-L-methionine-dependent methyltransferases"/>
    <property type="match status" value="1"/>
</dbReference>
<evidence type="ECO:0000256" key="2">
    <source>
        <dbReference type="ARBA" id="ARBA00022679"/>
    </source>
</evidence>
<dbReference type="GO" id="GO:0032259">
    <property type="term" value="P:methylation"/>
    <property type="evidence" value="ECO:0007669"/>
    <property type="project" value="UniProtKB-KW"/>
</dbReference>
<proteinExistence type="predicted"/>
<dbReference type="CDD" id="cd02440">
    <property type="entry name" value="AdoMet_MTases"/>
    <property type="match status" value="1"/>
</dbReference>
<gene>
    <name evidence="5" type="ORF">DEJ50_28640</name>
</gene>
<dbReference type="RefSeq" id="WP_150210963.1">
    <property type="nucleotide sequence ID" value="NZ_CP029190.1"/>
</dbReference>
<dbReference type="PANTHER" id="PTHR44068">
    <property type="entry name" value="ZGC:194242"/>
    <property type="match status" value="1"/>
</dbReference>
<dbReference type="PANTHER" id="PTHR44068:SF11">
    <property type="entry name" value="GERANYL DIPHOSPHATE 2-C-METHYLTRANSFERASE"/>
    <property type="match status" value="1"/>
</dbReference>
<keyword evidence="1" id="KW-0489">Methyltransferase</keyword>
<dbReference type="EMBL" id="CP029190">
    <property type="protein sequence ID" value="QES51215.1"/>
    <property type="molecule type" value="Genomic_DNA"/>
</dbReference>
<dbReference type="GO" id="GO:0008168">
    <property type="term" value="F:methyltransferase activity"/>
    <property type="evidence" value="ECO:0007669"/>
    <property type="project" value="UniProtKB-KW"/>
</dbReference>
<dbReference type="SMART" id="SM00828">
    <property type="entry name" value="PKS_MT"/>
    <property type="match status" value="1"/>
</dbReference>
<feature type="domain" description="Polyketide synthase-like methyltransferase" evidence="4">
    <location>
        <begin position="22"/>
        <end position="248"/>
    </location>
</feature>